<dbReference type="SMART" id="SM00382">
    <property type="entry name" value="AAA"/>
    <property type="match status" value="1"/>
</dbReference>
<dbReference type="PANTHER" id="PTHR45772:SF10">
    <property type="entry name" value="LIPOPOLYSACCHARIDE EXPORT SYSTEM ATP-BINDING PROTEIN LPTB"/>
    <property type="match status" value="1"/>
</dbReference>
<dbReference type="GO" id="GO:0016887">
    <property type="term" value="F:ATP hydrolysis activity"/>
    <property type="evidence" value="ECO:0007669"/>
    <property type="project" value="InterPro"/>
</dbReference>
<dbReference type="SUPFAM" id="SSF52540">
    <property type="entry name" value="P-loop containing nucleoside triphosphate hydrolases"/>
    <property type="match status" value="1"/>
</dbReference>
<keyword evidence="3 6" id="KW-0067">ATP-binding</keyword>
<keyword evidence="7" id="KW-1185">Reference proteome</keyword>
<comment type="caution">
    <text evidence="6">The sequence shown here is derived from an EMBL/GenBank/DDBJ whole genome shotgun (WGS) entry which is preliminary data.</text>
</comment>
<reference evidence="6" key="1">
    <citation type="submission" date="2023-02" db="EMBL/GenBank/DDBJ databases">
        <title>Host association and intracellularity evolved multiple times independently in the Rickettsiales.</title>
        <authorList>
            <person name="Castelli M."/>
            <person name="Nardi T."/>
            <person name="Gammuto L."/>
            <person name="Bellinzona G."/>
            <person name="Sabaneyeva E."/>
            <person name="Potekhin A."/>
            <person name="Serra V."/>
            <person name="Petroni G."/>
            <person name="Sassera D."/>
        </authorList>
    </citation>
    <scope>NUCLEOTIDE SEQUENCE</scope>
    <source>
        <strain evidence="6">USBL-36I1</strain>
    </source>
</reference>
<evidence type="ECO:0000256" key="4">
    <source>
        <dbReference type="ARBA" id="ARBA00024725"/>
    </source>
</evidence>
<dbReference type="GO" id="GO:0005524">
    <property type="term" value="F:ATP binding"/>
    <property type="evidence" value="ECO:0007669"/>
    <property type="project" value="UniProtKB-KW"/>
</dbReference>
<dbReference type="EMBL" id="JARGYU010000003">
    <property type="protein sequence ID" value="MDZ5761500.1"/>
    <property type="molecule type" value="Genomic_DNA"/>
</dbReference>
<feature type="domain" description="ABC transporter" evidence="5">
    <location>
        <begin position="2"/>
        <end position="234"/>
    </location>
</feature>
<dbReference type="InterPro" id="IPR003593">
    <property type="entry name" value="AAA+_ATPase"/>
</dbReference>
<dbReference type="NCBIfam" id="TIGR04406">
    <property type="entry name" value="LPS_export_lptB"/>
    <property type="match status" value="1"/>
</dbReference>
<dbReference type="InterPro" id="IPR030921">
    <property type="entry name" value="LPS_export_LptB"/>
</dbReference>
<dbReference type="InterPro" id="IPR017871">
    <property type="entry name" value="ABC_transporter-like_CS"/>
</dbReference>
<accession>A0AAE4VK76</accession>
<dbReference type="InterPro" id="IPR003439">
    <property type="entry name" value="ABC_transporter-like_ATP-bd"/>
</dbReference>
<sequence>MLIANNLTKIEGNKIIINSCSFKVSKREIVGIFGPNGAGKTTSFYIIAGLIFPNSGTIRLDNKDITKLDLAQRAKCGIAYLSQESSIFEDITVYDNIMIPLEINNHPKKNRDQKVNEIMQQMKINHLSNVKGRLLSGGERRRVEIARCWTLNPSYILLDEPTTGLDPITVEDLRIFIKKLALMGTGIMITDHNVKDIIPIVDRAYVMYKGEVIAQGNSDNIKNDDFVKKIYLGN</sequence>
<gene>
    <name evidence="6" type="ORF">Lyticum_00681</name>
</gene>
<dbReference type="AlphaFoldDB" id="A0AAE4VK76"/>
<dbReference type="PROSITE" id="PS00211">
    <property type="entry name" value="ABC_TRANSPORTER_1"/>
    <property type="match status" value="1"/>
</dbReference>
<evidence type="ECO:0000259" key="5">
    <source>
        <dbReference type="PROSITE" id="PS50893"/>
    </source>
</evidence>
<organism evidence="6 7">
    <name type="scientific">Lyticum sinuosum</name>
    <dbReference type="NCBI Taxonomy" id="1332059"/>
    <lineage>
        <taxon>Bacteria</taxon>
        <taxon>Pseudomonadati</taxon>
        <taxon>Pseudomonadota</taxon>
        <taxon>Alphaproteobacteria</taxon>
        <taxon>Rickettsiales</taxon>
        <taxon>Lyticum</taxon>
    </lineage>
</organism>
<dbReference type="PROSITE" id="PS50893">
    <property type="entry name" value="ABC_TRANSPORTER_2"/>
    <property type="match status" value="1"/>
</dbReference>
<evidence type="ECO:0000256" key="1">
    <source>
        <dbReference type="ARBA" id="ARBA00022448"/>
    </source>
</evidence>
<evidence type="ECO:0000256" key="2">
    <source>
        <dbReference type="ARBA" id="ARBA00022741"/>
    </source>
</evidence>
<dbReference type="Proteomes" id="UP001289135">
    <property type="component" value="Unassembled WGS sequence"/>
</dbReference>
<dbReference type="RefSeq" id="WP_322498926.1">
    <property type="nucleotide sequence ID" value="NZ_JARGYU010000003.1"/>
</dbReference>
<evidence type="ECO:0000313" key="6">
    <source>
        <dbReference type="EMBL" id="MDZ5761500.1"/>
    </source>
</evidence>
<keyword evidence="1" id="KW-0813">Transport</keyword>
<dbReference type="GO" id="GO:0043190">
    <property type="term" value="C:ATP-binding cassette (ABC) transporter complex"/>
    <property type="evidence" value="ECO:0007669"/>
    <property type="project" value="InterPro"/>
</dbReference>
<evidence type="ECO:0000313" key="7">
    <source>
        <dbReference type="Proteomes" id="UP001289135"/>
    </source>
</evidence>
<evidence type="ECO:0000256" key="3">
    <source>
        <dbReference type="ARBA" id="ARBA00022840"/>
    </source>
</evidence>
<dbReference type="GO" id="GO:0055085">
    <property type="term" value="P:transmembrane transport"/>
    <property type="evidence" value="ECO:0007669"/>
    <property type="project" value="InterPro"/>
</dbReference>
<dbReference type="Pfam" id="PF00005">
    <property type="entry name" value="ABC_tran"/>
    <property type="match status" value="1"/>
</dbReference>
<comment type="function">
    <text evidence="4">Part of an ABC transporter complex. Transmembrane domains (TMD) form a pore in the inner membrane and the ATP-binding domain (NBD) is responsible for energy generation.</text>
</comment>
<keyword evidence="2" id="KW-0547">Nucleotide-binding</keyword>
<dbReference type="PANTHER" id="PTHR45772">
    <property type="entry name" value="CONSERVED COMPONENT OF ABC TRANSPORTER FOR NATURAL AMINO ACIDS-RELATED"/>
    <property type="match status" value="1"/>
</dbReference>
<dbReference type="Gene3D" id="3.40.50.300">
    <property type="entry name" value="P-loop containing nucleotide triphosphate hydrolases"/>
    <property type="match status" value="1"/>
</dbReference>
<proteinExistence type="predicted"/>
<protein>
    <submittedName>
        <fullName evidence="6">LPS export ABC transporter ATP-binding protein</fullName>
    </submittedName>
</protein>
<dbReference type="InterPro" id="IPR027417">
    <property type="entry name" value="P-loop_NTPase"/>
</dbReference>
<dbReference type="InterPro" id="IPR051120">
    <property type="entry name" value="ABC_AA/LPS_Transport"/>
</dbReference>
<name>A0AAE4VK76_9RICK</name>